<evidence type="ECO:0000313" key="4">
    <source>
        <dbReference type="EMBL" id="MFC0213536.1"/>
    </source>
</evidence>
<proteinExistence type="predicted"/>
<dbReference type="NCBIfam" id="NF033788">
    <property type="entry name" value="HTH_metalloreg"/>
    <property type="match status" value="1"/>
</dbReference>
<comment type="caution">
    <text evidence="4">The sequence shown here is derived from an EMBL/GenBank/DDBJ whole genome shotgun (WGS) entry which is preliminary data.</text>
</comment>
<dbReference type="SMART" id="SM00450">
    <property type="entry name" value="RHOD"/>
    <property type="match status" value="1"/>
</dbReference>
<dbReference type="Pfam" id="PF01022">
    <property type="entry name" value="HTH_5"/>
    <property type="match status" value="1"/>
</dbReference>
<dbReference type="InterPro" id="IPR036390">
    <property type="entry name" value="WH_DNA-bd_sf"/>
</dbReference>
<dbReference type="PRINTS" id="PR00778">
    <property type="entry name" value="HTHARSR"/>
</dbReference>
<dbReference type="SUPFAM" id="SSF46785">
    <property type="entry name" value="Winged helix' DNA-binding domain"/>
    <property type="match status" value="1"/>
</dbReference>
<evidence type="ECO:0000256" key="1">
    <source>
        <dbReference type="ARBA" id="ARBA00023125"/>
    </source>
</evidence>
<dbReference type="InterPro" id="IPR036388">
    <property type="entry name" value="WH-like_DNA-bd_sf"/>
</dbReference>
<dbReference type="InterPro" id="IPR036873">
    <property type="entry name" value="Rhodanese-like_dom_sf"/>
</dbReference>
<dbReference type="Gene3D" id="1.10.10.10">
    <property type="entry name" value="Winged helix-like DNA-binding domain superfamily/Winged helix DNA-binding domain"/>
    <property type="match status" value="1"/>
</dbReference>
<dbReference type="PROSITE" id="PS50987">
    <property type="entry name" value="HTH_ARSR_2"/>
    <property type="match status" value="1"/>
</dbReference>
<dbReference type="CDD" id="cd00090">
    <property type="entry name" value="HTH_ARSR"/>
    <property type="match status" value="1"/>
</dbReference>
<feature type="domain" description="Rhodanese" evidence="2">
    <location>
        <begin position="130"/>
        <end position="215"/>
    </location>
</feature>
<keyword evidence="1" id="KW-0238">DNA-binding</keyword>
<dbReference type="RefSeq" id="WP_027093267.1">
    <property type="nucleotide sequence ID" value="NZ_JBHLWN010000054.1"/>
</dbReference>
<evidence type="ECO:0000313" key="5">
    <source>
        <dbReference type="Proteomes" id="UP001589776"/>
    </source>
</evidence>
<dbReference type="InterPro" id="IPR050229">
    <property type="entry name" value="GlpE_sulfurtransferase"/>
</dbReference>
<dbReference type="EMBL" id="JBHLWN010000054">
    <property type="protein sequence ID" value="MFC0213536.1"/>
    <property type="molecule type" value="Genomic_DNA"/>
</dbReference>
<dbReference type="InterPro" id="IPR001845">
    <property type="entry name" value="HTH_ArsR_DNA-bd_dom"/>
</dbReference>
<keyword evidence="5" id="KW-1185">Reference proteome</keyword>
<dbReference type="PROSITE" id="PS50206">
    <property type="entry name" value="RHODANESE_3"/>
    <property type="match status" value="1"/>
</dbReference>
<dbReference type="PANTHER" id="PTHR43031">
    <property type="entry name" value="FAD-DEPENDENT OXIDOREDUCTASE"/>
    <property type="match status" value="1"/>
</dbReference>
<dbReference type="PANTHER" id="PTHR43031:SF1">
    <property type="entry name" value="PYRIDINE NUCLEOTIDE-DISULPHIDE OXIDOREDUCTASE"/>
    <property type="match status" value="1"/>
</dbReference>
<feature type="domain" description="HTH arsR-type" evidence="3">
    <location>
        <begin position="6"/>
        <end position="100"/>
    </location>
</feature>
<dbReference type="Proteomes" id="UP001589776">
    <property type="component" value="Unassembled WGS sequence"/>
</dbReference>
<sequence>MNGRPFKDAIYKQFARIGKCLSSERRLELLNLLSQGAKSVEKLAQQTDMTIANVSQHLQVLSEARLVTSKKRGTYVYYELANTAVNELLLSMWKTGEQQLADIQKIKEEFMPPHGGFHTISLEEALAKHKQGEIILVDVRPSEEYEYDHIPGAISIPIDELAEHMNELPSDLEIVIYCRGPYCVYSAQAVLELRNKGFLAYRLEEGVHEWKKHTGSLH</sequence>
<gene>
    <name evidence="4" type="ORF">ACFFK0_13910</name>
</gene>
<protein>
    <submittedName>
        <fullName evidence="4">Metalloregulator ArsR/SmtB family transcription factor</fullName>
    </submittedName>
</protein>
<accession>A0ABV6DLL0</accession>
<dbReference type="InterPro" id="IPR011991">
    <property type="entry name" value="ArsR-like_HTH"/>
</dbReference>
<reference evidence="4 5" key="1">
    <citation type="submission" date="2024-09" db="EMBL/GenBank/DDBJ databases">
        <authorList>
            <person name="Sun Q."/>
            <person name="Mori K."/>
        </authorList>
    </citation>
    <scope>NUCLEOTIDE SEQUENCE [LARGE SCALE GENOMIC DNA]</scope>
    <source>
        <strain evidence="4 5">CCM 7759</strain>
    </source>
</reference>
<dbReference type="Pfam" id="PF00581">
    <property type="entry name" value="Rhodanese"/>
    <property type="match status" value="1"/>
</dbReference>
<evidence type="ECO:0000259" key="3">
    <source>
        <dbReference type="PROSITE" id="PS50987"/>
    </source>
</evidence>
<dbReference type="InterPro" id="IPR001307">
    <property type="entry name" value="Thiosulphate_STrfase_CS"/>
</dbReference>
<evidence type="ECO:0000259" key="2">
    <source>
        <dbReference type="PROSITE" id="PS50206"/>
    </source>
</evidence>
<organism evidence="4 5">
    <name type="scientific">Paenibacillus chartarius</name>
    <dbReference type="NCBI Taxonomy" id="747481"/>
    <lineage>
        <taxon>Bacteria</taxon>
        <taxon>Bacillati</taxon>
        <taxon>Bacillota</taxon>
        <taxon>Bacilli</taxon>
        <taxon>Bacillales</taxon>
        <taxon>Paenibacillaceae</taxon>
        <taxon>Paenibacillus</taxon>
    </lineage>
</organism>
<dbReference type="Gene3D" id="3.40.250.10">
    <property type="entry name" value="Rhodanese-like domain"/>
    <property type="match status" value="1"/>
</dbReference>
<name>A0ABV6DLL0_9BACL</name>
<dbReference type="InterPro" id="IPR001763">
    <property type="entry name" value="Rhodanese-like_dom"/>
</dbReference>
<dbReference type="SUPFAM" id="SSF52821">
    <property type="entry name" value="Rhodanese/Cell cycle control phosphatase"/>
    <property type="match status" value="1"/>
</dbReference>
<dbReference type="SMART" id="SM00418">
    <property type="entry name" value="HTH_ARSR"/>
    <property type="match status" value="1"/>
</dbReference>
<dbReference type="CDD" id="cd00158">
    <property type="entry name" value="RHOD"/>
    <property type="match status" value="1"/>
</dbReference>
<dbReference type="PROSITE" id="PS00380">
    <property type="entry name" value="RHODANESE_1"/>
    <property type="match status" value="1"/>
</dbReference>